<reference evidence="3 4" key="1">
    <citation type="journal article" name="Sci. Rep.">
        <title>Telomere-to-telomere assembled and centromere annotated genomes of the two main subspecies of the button mushroom Agaricus bisporus reveal especially polymorphic chromosome ends.</title>
        <authorList>
            <person name="Sonnenberg A.S.M."/>
            <person name="Sedaghat-Telgerd N."/>
            <person name="Lavrijssen B."/>
            <person name="Ohm R.A."/>
            <person name="Hendrickx P.M."/>
            <person name="Scholtmeijer K."/>
            <person name="Baars J.J.P."/>
            <person name="van Peer A."/>
        </authorList>
    </citation>
    <scope>NUCLEOTIDE SEQUENCE [LARGE SCALE GENOMIC DNA]</scope>
    <source>
        <strain evidence="3 4">H119_p4</strain>
    </source>
</reference>
<evidence type="ECO:0000313" key="3">
    <source>
        <dbReference type="EMBL" id="KAF7760388.1"/>
    </source>
</evidence>
<feature type="transmembrane region" description="Helical" evidence="2">
    <location>
        <begin position="136"/>
        <end position="157"/>
    </location>
</feature>
<organism evidence="3 4">
    <name type="scientific">Agaricus bisporus var. burnettii</name>
    <dbReference type="NCBI Taxonomy" id="192524"/>
    <lineage>
        <taxon>Eukaryota</taxon>
        <taxon>Fungi</taxon>
        <taxon>Dikarya</taxon>
        <taxon>Basidiomycota</taxon>
        <taxon>Agaricomycotina</taxon>
        <taxon>Agaricomycetes</taxon>
        <taxon>Agaricomycetidae</taxon>
        <taxon>Agaricales</taxon>
        <taxon>Agaricineae</taxon>
        <taxon>Agaricaceae</taxon>
        <taxon>Agaricus</taxon>
    </lineage>
</organism>
<evidence type="ECO:0000256" key="2">
    <source>
        <dbReference type="SAM" id="Phobius"/>
    </source>
</evidence>
<accession>A0A8H7EVQ4</accession>
<gene>
    <name evidence="3" type="ORF">Agabi119p4_11064</name>
</gene>
<feature type="transmembrane region" description="Helical" evidence="2">
    <location>
        <begin position="211"/>
        <end position="232"/>
    </location>
</feature>
<evidence type="ECO:0000313" key="4">
    <source>
        <dbReference type="Proteomes" id="UP000629468"/>
    </source>
</evidence>
<proteinExistence type="predicted"/>
<feature type="transmembrane region" description="Helical" evidence="2">
    <location>
        <begin position="169"/>
        <end position="191"/>
    </location>
</feature>
<dbReference type="Proteomes" id="UP000629468">
    <property type="component" value="Unassembled WGS sequence"/>
</dbReference>
<protein>
    <submittedName>
        <fullName evidence="3">Uncharacterized protein</fullName>
    </submittedName>
</protein>
<feature type="region of interest" description="Disordered" evidence="1">
    <location>
        <begin position="330"/>
        <end position="351"/>
    </location>
</feature>
<evidence type="ECO:0000256" key="1">
    <source>
        <dbReference type="SAM" id="MobiDB-lite"/>
    </source>
</evidence>
<feature type="transmembrane region" description="Helical" evidence="2">
    <location>
        <begin position="270"/>
        <end position="290"/>
    </location>
</feature>
<dbReference type="EMBL" id="JABXXO010000015">
    <property type="protein sequence ID" value="KAF7760388.1"/>
    <property type="molecule type" value="Genomic_DNA"/>
</dbReference>
<feature type="transmembrane region" description="Helical" evidence="2">
    <location>
        <begin position="69"/>
        <end position="89"/>
    </location>
</feature>
<keyword evidence="2" id="KW-0472">Membrane</keyword>
<sequence>MKSTTDPATLVQQLVSSLDQTGTGSPNWPQSCSLIETVFAFNVTWFDEKTATKVPMISGPISAAEHFEVARNILIVVLGAAMWDIFLYIPDDIGILRQNRIRPVLICFATTRFFATIFIFLSIISRTLYIDDCNGAWSRAAGVSCTLAHLTASFIFLQRLWAVYALHRLVKIVFFVLWLGANGLMTTSIYGARFGHIPGTGYCTYLEVHPYVSAAGFMLASFDTAVFVAISYKISISHGGGRIGINWDTIVSGRALPRLSRAVLQGGQQYFLITICLSIPIAILIVIPVIPPTYQAMLSFPFTNLVASMACRIFRNLKLHPPPGFEDELPTISRINPSDPSSAVHESHISP</sequence>
<dbReference type="AlphaFoldDB" id="A0A8H7EVQ4"/>
<keyword evidence="2" id="KW-0812">Transmembrane</keyword>
<keyword evidence="2" id="KW-1133">Transmembrane helix</keyword>
<name>A0A8H7EVQ4_AGABI</name>
<feature type="transmembrane region" description="Helical" evidence="2">
    <location>
        <begin position="101"/>
        <end position="124"/>
    </location>
</feature>
<comment type="caution">
    <text evidence="3">The sequence shown here is derived from an EMBL/GenBank/DDBJ whole genome shotgun (WGS) entry which is preliminary data.</text>
</comment>